<dbReference type="GO" id="GO:0006281">
    <property type="term" value="P:DNA repair"/>
    <property type="evidence" value="ECO:0007669"/>
    <property type="project" value="TreeGrafter"/>
</dbReference>
<protein>
    <recommendedName>
        <fullName evidence="4">phosphoglycolate phosphatase</fullName>
        <ecNumber evidence="4">3.1.3.18</ecNumber>
    </recommendedName>
</protein>
<dbReference type="InterPro" id="IPR050155">
    <property type="entry name" value="HAD-like_hydrolase_sf"/>
</dbReference>
<sequence>MFAFVIFDLDGTLVDTIDDIHESLNCTLKHFEFPLLKKEMTKSYVGDGMRKLVERAVGEANFTSEIETHFRKIYSENIINKTKLFDGIPELLKELRNKQINAVVISNKSLALTEKIIKYFHMDKIINDWYGGDSLKTKKPSPEPVLKALEKYKIEKKHAIMIGDNHTDILAGSAAGIKTCFCSYGYGTIGSSKPDYYADTPKELTKIILS</sequence>
<dbReference type="SFLD" id="SFLDG01135">
    <property type="entry name" value="C1.5.6:_HAD__Beta-PGM__Phospha"/>
    <property type="match status" value="1"/>
</dbReference>
<dbReference type="PANTHER" id="PTHR43434">
    <property type="entry name" value="PHOSPHOGLYCOLATE PHOSPHATASE"/>
    <property type="match status" value="1"/>
</dbReference>
<organism evidence="5 6">
    <name type="scientific">Flexistipes sinusarabici (strain ATCC 49648 / DSM 4947 / MAS 10)</name>
    <dbReference type="NCBI Taxonomy" id="717231"/>
    <lineage>
        <taxon>Bacteria</taxon>
        <taxon>Pseudomonadati</taxon>
        <taxon>Deferribacterota</taxon>
        <taxon>Deferribacteres</taxon>
        <taxon>Deferribacterales</taxon>
        <taxon>Flexistipitaceae</taxon>
        <taxon>Flexistipes</taxon>
    </lineage>
</organism>
<dbReference type="InterPro" id="IPR023198">
    <property type="entry name" value="PGP-like_dom2"/>
</dbReference>
<dbReference type="GO" id="GO:0005829">
    <property type="term" value="C:cytosol"/>
    <property type="evidence" value="ECO:0007669"/>
    <property type="project" value="TreeGrafter"/>
</dbReference>
<reference evidence="6" key="2">
    <citation type="submission" date="2011-06" db="EMBL/GenBank/DDBJ databases">
        <title>The complete genome of Flexistipes sinusarabici DSM 4947.</title>
        <authorList>
            <person name="Lucas S."/>
            <person name="Han J."/>
            <person name="Lapidus A."/>
            <person name="Bruce D."/>
            <person name="Goodwin L."/>
            <person name="Pitluck S."/>
            <person name="Peters L."/>
            <person name="Kyrpides N."/>
            <person name="Mavromatis K."/>
            <person name="Ivanova N."/>
            <person name="Mikhailova N."/>
            <person name="Chertkov O."/>
            <person name="Detter J.C."/>
            <person name="Tapia R."/>
            <person name="Han C."/>
            <person name="Land M."/>
            <person name="Hauser L."/>
            <person name="Markowitz V."/>
            <person name="Cheng J.-F."/>
            <person name="Hugenholtz P."/>
            <person name="Woyke T."/>
            <person name="Wu D."/>
            <person name="Spring S."/>
            <person name="Schroeder M."/>
            <person name="Brambilla E."/>
            <person name="Klenk H.-P."/>
            <person name="Eisen J.A."/>
        </authorList>
    </citation>
    <scope>NUCLEOTIDE SEQUENCE [LARGE SCALE GENOMIC DNA]</scope>
    <source>
        <strain evidence="6">DSM 4947 / MAS 10</strain>
    </source>
</reference>
<dbReference type="PANTHER" id="PTHR43434:SF1">
    <property type="entry name" value="PHOSPHOGLYCOLATE PHOSPHATASE"/>
    <property type="match status" value="1"/>
</dbReference>
<dbReference type="STRING" id="717231.Flexsi_1394"/>
<gene>
    <name evidence="5" type="ordered locus">Flexsi_1394</name>
</gene>
<evidence type="ECO:0000313" key="6">
    <source>
        <dbReference type="Proteomes" id="UP000006621"/>
    </source>
</evidence>
<dbReference type="EC" id="3.1.3.18" evidence="4"/>
<evidence type="ECO:0000313" key="5">
    <source>
        <dbReference type="EMBL" id="AEI15044.1"/>
    </source>
</evidence>
<dbReference type="EMBL" id="CP002858">
    <property type="protein sequence ID" value="AEI15044.1"/>
    <property type="molecule type" value="Genomic_DNA"/>
</dbReference>
<dbReference type="SFLD" id="SFLDG01129">
    <property type="entry name" value="C1.5:_HAD__Beta-PGM__Phosphata"/>
    <property type="match status" value="1"/>
</dbReference>
<evidence type="ECO:0000256" key="4">
    <source>
        <dbReference type="ARBA" id="ARBA00013078"/>
    </source>
</evidence>
<dbReference type="InterPro" id="IPR023214">
    <property type="entry name" value="HAD_sf"/>
</dbReference>
<evidence type="ECO:0000256" key="1">
    <source>
        <dbReference type="ARBA" id="ARBA00000830"/>
    </source>
</evidence>
<dbReference type="InterPro" id="IPR041492">
    <property type="entry name" value="HAD_2"/>
</dbReference>
<dbReference type="AlphaFoldDB" id="F8E7X6"/>
<dbReference type="SUPFAM" id="SSF56784">
    <property type="entry name" value="HAD-like"/>
    <property type="match status" value="1"/>
</dbReference>
<dbReference type="NCBIfam" id="TIGR01549">
    <property type="entry name" value="HAD-SF-IA-v1"/>
    <property type="match status" value="1"/>
</dbReference>
<reference evidence="5 6" key="1">
    <citation type="journal article" date="2011" name="Stand. Genomic Sci.">
        <title>Genome sequence of the moderately thermophilic halophile Flexistipes sinusarabici strain (MAS10).</title>
        <authorList>
            <person name="Lapidus A."/>
            <person name="Chertkov O."/>
            <person name="Nolan M."/>
            <person name="Lucas S."/>
            <person name="Hammon N."/>
            <person name="Deshpande S."/>
            <person name="Cheng J.F."/>
            <person name="Tapia R."/>
            <person name="Han C."/>
            <person name="Goodwin L."/>
            <person name="Pitluck S."/>
            <person name="Liolios K."/>
            <person name="Pagani I."/>
            <person name="Ivanova N."/>
            <person name="Huntemann M."/>
            <person name="Mavromatis K."/>
            <person name="Mikhailova N."/>
            <person name="Pati A."/>
            <person name="Chen A."/>
            <person name="Palaniappan K."/>
            <person name="Land M."/>
            <person name="Hauser L."/>
            <person name="Brambilla E.M."/>
            <person name="Rohde M."/>
            <person name="Abt B."/>
            <person name="Spring S."/>
            <person name="Goker M."/>
            <person name="Bristow J."/>
            <person name="Eisen J.A."/>
            <person name="Markowitz V."/>
            <person name="Hugenholtz P."/>
            <person name="Kyrpides N.C."/>
            <person name="Klenk H.P."/>
            <person name="Woyke T."/>
        </authorList>
    </citation>
    <scope>NUCLEOTIDE SEQUENCE [LARGE SCALE GENOMIC DNA]</scope>
    <source>
        <strain evidence="6">DSM 4947 / MAS 10</strain>
    </source>
</reference>
<comment type="catalytic activity">
    <reaction evidence="1">
        <text>2-phosphoglycolate + H2O = glycolate + phosphate</text>
        <dbReference type="Rhea" id="RHEA:14369"/>
        <dbReference type="ChEBI" id="CHEBI:15377"/>
        <dbReference type="ChEBI" id="CHEBI:29805"/>
        <dbReference type="ChEBI" id="CHEBI:43474"/>
        <dbReference type="ChEBI" id="CHEBI:58033"/>
        <dbReference type="EC" id="3.1.3.18"/>
    </reaction>
</comment>
<keyword evidence="5" id="KW-0378">Hydrolase</keyword>
<dbReference type="FunFam" id="3.40.50.1000:FF:000022">
    <property type="entry name" value="Phosphoglycolate phosphatase"/>
    <property type="match status" value="1"/>
</dbReference>
<dbReference type="Gene3D" id="1.10.150.240">
    <property type="entry name" value="Putative phosphatase, domain 2"/>
    <property type="match status" value="1"/>
</dbReference>
<dbReference type="Pfam" id="PF13419">
    <property type="entry name" value="HAD_2"/>
    <property type="match status" value="1"/>
</dbReference>
<comment type="similarity">
    <text evidence="3">Belongs to the HAD-like hydrolase superfamily. CbbY/CbbZ/Gph/YieH family.</text>
</comment>
<dbReference type="SFLD" id="SFLDS00003">
    <property type="entry name" value="Haloacid_Dehalogenase"/>
    <property type="match status" value="1"/>
</dbReference>
<dbReference type="NCBIfam" id="TIGR01509">
    <property type="entry name" value="HAD-SF-IA-v3"/>
    <property type="match status" value="1"/>
</dbReference>
<dbReference type="Proteomes" id="UP000006621">
    <property type="component" value="Chromosome"/>
</dbReference>
<accession>F8E7X6</accession>
<dbReference type="OrthoDB" id="9782449at2"/>
<keyword evidence="6" id="KW-1185">Reference proteome</keyword>
<name>F8E7X6_FLESM</name>
<dbReference type="Gene3D" id="3.40.50.1000">
    <property type="entry name" value="HAD superfamily/HAD-like"/>
    <property type="match status" value="1"/>
</dbReference>
<comment type="pathway">
    <text evidence="2">Organic acid metabolism; glycolate biosynthesis; glycolate from 2-phosphoglycolate: step 1/1.</text>
</comment>
<dbReference type="KEGG" id="fsi:Flexsi_1394"/>
<dbReference type="HOGENOM" id="CLU_045011_19_1_0"/>
<dbReference type="eggNOG" id="COG0546">
    <property type="taxonomic scope" value="Bacteria"/>
</dbReference>
<dbReference type="InterPro" id="IPR036412">
    <property type="entry name" value="HAD-like_sf"/>
</dbReference>
<evidence type="ECO:0000256" key="3">
    <source>
        <dbReference type="ARBA" id="ARBA00006171"/>
    </source>
</evidence>
<dbReference type="InterPro" id="IPR006439">
    <property type="entry name" value="HAD-SF_hydro_IA"/>
</dbReference>
<dbReference type="GO" id="GO:0008967">
    <property type="term" value="F:phosphoglycolate phosphatase activity"/>
    <property type="evidence" value="ECO:0007669"/>
    <property type="project" value="UniProtKB-EC"/>
</dbReference>
<proteinExistence type="inferred from homology"/>
<dbReference type="RefSeq" id="WP_013886527.1">
    <property type="nucleotide sequence ID" value="NC_015672.1"/>
</dbReference>
<evidence type="ECO:0000256" key="2">
    <source>
        <dbReference type="ARBA" id="ARBA00004818"/>
    </source>
</evidence>